<dbReference type="PANTHER" id="PTHR10314">
    <property type="entry name" value="CYSTATHIONINE BETA-SYNTHASE"/>
    <property type="match status" value="1"/>
</dbReference>
<evidence type="ECO:0000256" key="2">
    <source>
        <dbReference type="ARBA" id="ARBA00007103"/>
    </source>
</evidence>
<evidence type="ECO:0000256" key="3">
    <source>
        <dbReference type="ARBA" id="ARBA00012681"/>
    </source>
</evidence>
<gene>
    <name evidence="11" type="primary">cysK</name>
    <name evidence="11" type="ORF">CJ240_03405</name>
</gene>
<evidence type="ECO:0000256" key="4">
    <source>
        <dbReference type="ARBA" id="ARBA00022605"/>
    </source>
</evidence>
<feature type="domain" description="Tryptophan synthase beta chain-like PALP" evidence="10">
    <location>
        <begin position="7"/>
        <end position="295"/>
    </location>
</feature>
<dbReference type="InterPro" id="IPR050214">
    <property type="entry name" value="Cys_Synth/Cystath_Beta-Synth"/>
</dbReference>
<comment type="cofactor">
    <cofactor evidence="1 9">
        <name>pyridoxal 5'-phosphate</name>
        <dbReference type="ChEBI" id="CHEBI:597326"/>
    </cofactor>
</comment>
<evidence type="ECO:0000313" key="11">
    <source>
        <dbReference type="EMBL" id="PMB90776.1"/>
    </source>
</evidence>
<dbReference type="InterPro" id="IPR005859">
    <property type="entry name" value="CysK"/>
</dbReference>
<name>A0ABX4US25_9ACTO</name>
<dbReference type="RefSeq" id="WP_102184071.1">
    <property type="nucleotide sequence ID" value="NZ_PNGC01000001.1"/>
</dbReference>
<evidence type="ECO:0000256" key="7">
    <source>
        <dbReference type="ARBA" id="ARBA00023192"/>
    </source>
</evidence>
<keyword evidence="6 9" id="KW-0663">Pyridoxal phosphate</keyword>
<keyword evidence="7 9" id="KW-0198">Cysteine biosynthesis</keyword>
<reference evidence="11 12" key="1">
    <citation type="submission" date="2017-09" db="EMBL/GenBank/DDBJ databases">
        <title>Bacterial strain isolated from the female urinary microbiota.</title>
        <authorList>
            <person name="Thomas-White K."/>
            <person name="Kumar N."/>
            <person name="Forster S."/>
            <person name="Putonti C."/>
            <person name="Lawley T."/>
            <person name="Wolfe A.J."/>
        </authorList>
    </citation>
    <scope>NUCLEOTIDE SEQUENCE [LARGE SCALE GENOMIC DNA]</scope>
    <source>
        <strain evidence="11 12">UMB0744</strain>
    </source>
</reference>
<dbReference type="InterPro" id="IPR001926">
    <property type="entry name" value="TrpB-like_PALP"/>
</dbReference>
<dbReference type="NCBIfam" id="TIGR01139">
    <property type="entry name" value="cysK"/>
    <property type="match status" value="1"/>
</dbReference>
<comment type="caution">
    <text evidence="11">The sequence shown here is derived from an EMBL/GenBank/DDBJ whole genome shotgun (WGS) entry which is preliminary data.</text>
</comment>
<evidence type="ECO:0000256" key="1">
    <source>
        <dbReference type="ARBA" id="ARBA00001933"/>
    </source>
</evidence>
<dbReference type="EMBL" id="PNGC01000001">
    <property type="protein sequence ID" value="PMB90776.1"/>
    <property type="molecule type" value="Genomic_DNA"/>
</dbReference>
<evidence type="ECO:0000256" key="9">
    <source>
        <dbReference type="RuleBase" id="RU003985"/>
    </source>
</evidence>
<comment type="catalytic activity">
    <reaction evidence="8 9">
        <text>O-acetyl-L-serine + hydrogen sulfide = L-cysteine + acetate</text>
        <dbReference type="Rhea" id="RHEA:14829"/>
        <dbReference type="ChEBI" id="CHEBI:29919"/>
        <dbReference type="ChEBI" id="CHEBI:30089"/>
        <dbReference type="ChEBI" id="CHEBI:35235"/>
        <dbReference type="ChEBI" id="CHEBI:58340"/>
        <dbReference type="EC" id="2.5.1.47"/>
    </reaction>
</comment>
<dbReference type="InterPro" id="IPR001216">
    <property type="entry name" value="P-phosphate_BS"/>
</dbReference>
<evidence type="ECO:0000259" key="10">
    <source>
        <dbReference type="Pfam" id="PF00291"/>
    </source>
</evidence>
<dbReference type="CDD" id="cd01561">
    <property type="entry name" value="CBS_like"/>
    <property type="match status" value="1"/>
</dbReference>
<sequence length="311" mass="32371">MNIAKDVTELVGHTPLVKINHLLPADFEGEVVAKVESFNPASSVKDRVALAMINAAEASGKLKPGGTLVESTSGNTGVALAMVGAARGYKVVITMPESMSKERRALMRAFGAELVLTPAAAGMQGTVDAAQKVVAEREGAILTSQFTNPANPQAHFETTAEEIWADADGQVDVFVAGIGTGGTVTGVGRRLKELNPNIQIFGIEPAESALLTTGEAGAHGIQGIGANFVPDILDSKVLTKVLTVKTEDAIAMARKVAAKEGLLVGISAGAALMGALRLAQSLDMKGKRIVTLLPDTGERYLTTPLFKDLMD</sequence>
<dbReference type="InterPro" id="IPR005856">
    <property type="entry name" value="Cys_synth"/>
</dbReference>
<dbReference type="Pfam" id="PF00291">
    <property type="entry name" value="PALP"/>
    <property type="match status" value="1"/>
</dbReference>
<organism evidence="11 12">
    <name type="scientific">Varibaculum cambriense</name>
    <dbReference type="NCBI Taxonomy" id="184870"/>
    <lineage>
        <taxon>Bacteria</taxon>
        <taxon>Bacillati</taxon>
        <taxon>Actinomycetota</taxon>
        <taxon>Actinomycetes</taxon>
        <taxon>Actinomycetales</taxon>
        <taxon>Actinomycetaceae</taxon>
        <taxon>Varibaculum</taxon>
    </lineage>
</organism>
<dbReference type="Gene3D" id="3.40.50.1100">
    <property type="match status" value="2"/>
</dbReference>
<dbReference type="NCBIfam" id="TIGR01136">
    <property type="entry name" value="cysKM"/>
    <property type="match status" value="1"/>
</dbReference>
<accession>A0ABX4US25</accession>
<dbReference type="SUPFAM" id="SSF53686">
    <property type="entry name" value="Tryptophan synthase beta subunit-like PLP-dependent enzymes"/>
    <property type="match status" value="1"/>
</dbReference>
<dbReference type="PROSITE" id="PS00901">
    <property type="entry name" value="CYS_SYNTHASE"/>
    <property type="match status" value="1"/>
</dbReference>
<keyword evidence="12" id="KW-1185">Reference proteome</keyword>
<evidence type="ECO:0000256" key="5">
    <source>
        <dbReference type="ARBA" id="ARBA00022679"/>
    </source>
</evidence>
<dbReference type="Proteomes" id="UP000243201">
    <property type="component" value="Unassembled WGS sequence"/>
</dbReference>
<evidence type="ECO:0000256" key="6">
    <source>
        <dbReference type="ARBA" id="ARBA00022898"/>
    </source>
</evidence>
<dbReference type="EC" id="2.5.1.47" evidence="3 9"/>
<proteinExistence type="inferred from homology"/>
<comment type="similarity">
    <text evidence="2 9">Belongs to the cysteine synthase/cystathionine beta-synthase family.</text>
</comment>
<keyword evidence="4 9" id="KW-0028">Amino-acid biosynthesis</keyword>
<evidence type="ECO:0000313" key="12">
    <source>
        <dbReference type="Proteomes" id="UP000243201"/>
    </source>
</evidence>
<dbReference type="InterPro" id="IPR036052">
    <property type="entry name" value="TrpB-like_PALP_sf"/>
</dbReference>
<evidence type="ECO:0000256" key="8">
    <source>
        <dbReference type="ARBA" id="ARBA00047931"/>
    </source>
</evidence>
<protein>
    <recommendedName>
        <fullName evidence="3 9">Cysteine synthase</fullName>
        <ecNumber evidence="3 9">2.5.1.47</ecNumber>
    </recommendedName>
</protein>
<keyword evidence="5 9" id="KW-0808">Transferase</keyword>